<sequence length="66" mass="7404">MEDGTDITGKKNTGCLTKETAPLFYYIARIKKLLIQHLTNATPLHLTAAPPLMVKYLNANSLIRYI</sequence>
<evidence type="ECO:0000313" key="2">
    <source>
        <dbReference type="Proteomes" id="UP000238916"/>
    </source>
</evidence>
<organism evidence="1 2">
    <name type="scientific">Candidatus Desulfosporosinus infrequens</name>
    <dbReference type="NCBI Taxonomy" id="2043169"/>
    <lineage>
        <taxon>Bacteria</taxon>
        <taxon>Bacillati</taxon>
        <taxon>Bacillota</taxon>
        <taxon>Clostridia</taxon>
        <taxon>Eubacteriales</taxon>
        <taxon>Desulfitobacteriaceae</taxon>
        <taxon>Desulfosporosinus</taxon>
    </lineage>
</organism>
<protein>
    <submittedName>
        <fullName evidence="1">Uncharacterized protein</fullName>
    </submittedName>
</protein>
<proteinExistence type="predicted"/>
<reference evidence="2" key="1">
    <citation type="submission" date="2018-02" db="EMBL/GenBank/DDBJ databases">
        <authorList>
            <person name="Hausmann B."/>
        </authorList>
    </citation>
    <scope>NUCLEOTIDE SEQUENCE [LARGE SCALE GENOMIC DNA]</scope>
    <source>
        <strain evidence="2">Peat soil MAG SbF1</strain>
    </source>
</reference>
<dbReference type="Proteomes" id="UP000238916">
    <property type="component" value="Unassembled WGS sequence"/>
</dbReference>
<name>A0A2U3LXI7_9FIRM</name>
<dbReference type="EMBL" id="OMOF01000916">
    <property type="protein sequence ID" value="SPF56568.1"/>
    <property type="molecule type" value="Genomic_DNA"/>
</dbReference>
<dbReference type="AlphaFoldDB" id="A0A2U3LXI7"/>
<gene>
    <name evidence="1" type="ORF">SBF1_9230002</name>
</gene>
<accession>A0A2U3LXI7</accession>
<evidence type="ECO:0000313" key="1">
    <source>
        <dbReference type="EMBL" id="SPF56568.1"/>
    </source>
</evidence>